<keyword evidence="9" id="KW-1185">Reference proteome</keyword>
<dbReference type="RefSeq" id="WP_279248595.1">
    <property type="nucleotide sequence ID" value="NZ_SHNO01000001.1"/>
</dbReference>
<sequence length="102" mass="11032">MKFVHKVFTVVVMLGALVASVLFALQNKLAVPLDMLVYRFEPQSLAVWILLAFTLGGVVGMAVSTLILLRTRAALVSSRRQLEKARDELGKSQDDGASADAS</sequence>
<gene>
    <name evidence="8" type="ORF">EYC82_05765</name>
</gene>
<feature type="coiled-coil region" evidence="5">
    <location>
        <begin position="68"/>
        <end position="95"/>
    </location>
</feature>
<accession>A0ABT3T3K6</accession>
<dbReference type="Proteomes" id="UP001143304">
    <property type="component" value="Unassembled WGS sequence"/>
</dbReference>
<feature type="transmembrane region" description="Helical" evidence="6">
    <location>
        <begin position="7"/>
        <end position="25"/>
    </location>
</feature>
<evidence type="ECO:0000313" key="9">
    <source>
        <dbReference type="Proteomes" id="UP001143304"/>
    </source>
</evidence>
<evidence type="ECO:0000256" key="4">
    <source>
        <dbReference type="ARBA" id="ARBA00023136"/>
    </source>
</evidence>
<keyword evidence="5" id="KW-0175">Coiled coil</keyword>
<evidence type="ECO:0000313" key="8">
    <source>
        <dbReference type="EMBL" id="MCX2976856.1"/>
    </source>
</evidence>
<proteinExistence type="predicted"/>
<keyword evidence="2 6" id="KW-0812">Transmembrane</keyword>
<keyword evidence="1" id="KW-1003">Cell membrane</keyword>
<evidence type="ECO:0000256" key="2">
    <source>
        <dbReference type="ARBA" id="ARBA00022692"/>
    </source>
</evidence>
<dbReference type="InterPro" id="IPR010445">
    <property type="entry name" value="LapA_dom"/>
</dbReference>
<name>A0ABT3T3K6_9GAMM</name>
<evidence type="ECO:0000256" key="1">
    <source>
        <dbReference type="ARBA" id="ARBA00022475"/>
    </source>
</evidence>
<keyword evidence="3 6" id="KW-1133">Transmembrane helix</keyword>
<evidence type="ECO:0000259" key="7">
    <source>
        <dbReference type="Pfam" id="PF06305"/>
    </source>
</evidence>
<reference evidence="8" key="1">
    <citation type="submission" date="2019-02" db="EMBL/GenBank/DDBJ databases">
        <authorList>
            <person name="Li S.-H."/>
        </authorList>
    </citation>
    <scope>NUCLEOTIDE SEQUENCE</scope>
    <source>
        <strain evidence="8">IMCC11814</strain>
    </source>
</reference>
<organism evidence="8 9">
    <name type="scientific">Candidatus Marimicrobium litorale</name>
    <dbReference type="NCBI Taxonomy" id="2518991"/>
    <lineage>
        <taxon>Bacteria</taxon>
        <taxon>Pseudomonadati</taxon>
        <taxon>Pseudomonadota</taxon>
        <taxon>Gammaproteobacteria</taxon>
        <taxon>Cellvibrionales</taxon>
        <taxon>Halieaceae</taxon>
        <taxon>Marimicrobium</taxon>
    </lineage>
</organism>
<dbReference type="Pfam" id="PF06305">
    <property type="entry name" value="LapA_dom"/>
    <property type="match status" value="1"/>
</dbReference>
<evidence type="ECO:0000256" key="5">
    <source>
        <dbReference type="SAM" id="Coils"/>
    </source>
</evidence>
<evidence type="ECO:0000256" key="6">
    <source>
        <dbReference type="SAM" id="Phobius"/>
    </source>
</evidence>
<dbReference type="EMBL" id="SHNO01000001">
    <property type="protein sequence ID" value="MCX2976856.1"/>
    <property type="molecule type" value="Genomic_DNA"/>
</dbReference>
<keyword evidence="4 6" id="KW-0472">Membrane</keyword>
<feature type="domain" description="Lipopolysaccharide assembly protein A" evidence="7">
    <location>
        <begin position="26"/>
        <end position="89"/>
    </location>
</feature>
<protein>
    <submittedName>
        <fullName evidence="8">LapA family protein</fullName>
    </submittedName>
</protein>
<comment type="caution">
    <text evidence="8">The sequence shown here is derived from an EMBL/GenBank/DDBJ whole genome shotgun (WGS) entry which is preliminary data.</text>
</comment>
<feature type="transmembrane region" description="Helical" evidence="6">
    <location>
        <begin position="45"/>
        <end position="69"/>
    </location>
</feature>
<evidence type="ECO:0000256" key="3">
    <source>
        <dbReference type="ARBA" id="ARBA00022989"/>
    </source>
</evidence>